<dbReference type="PANTHER" id="PTHR24096">
    <property type="entry name" value="LONG-CHAIN-FATTY-ACID--COA LIGASE"/>
    <property type="match status" value="1"/>
</dbReference>
<feature type="domain" description="AMP-dependent synthetase/ligase" evidence="7">
    <location>
        <begin position="77"/>
        <end position="444"/>
    </location>
</feature>
<keyword evidence="10" id="KW-1185">Reference proteome</keyword>
<evidence type="ECO:0000313" key="9">
    <source>
        <dbReference type="EMBL" id="KAH7374018.1"/>
    </source>
</evidence>
<evidence type="ECO:0000313" key="10">
    <source>
        <dbReference type="Proteomes" id="UP000825935"/>
    </source>
</evidence>
<dbReference type="GO" id="GO:0016207">
    <property type="term" value="F:4-coumarate-CoA ligase activity"/>
    <property type="evidence" value="ECO:0007669"/>
    <property type="project" value="UniProtKB-EC"/>
</dbReference>
<accession>A0A8T2SW24</accession>
<keyword evidence="5" id="KW-0067">ATP-binding</keyword>
<comment type="caution">
    <text evidence="9">The sequence shown here is derived from an EMBL/GenBank/DDBJ whole genome shotgun (WGS) entry which is preliminary data.</text>
</comment>
<evidence type="ECO:0000256" key="4">
    <source>
        <dbReference type="ARBA" id="ARBA00022741"/>
    </source>
</evidence>
<evidence type="ECO:0000256" key="6">
    <source>
        <dbReference type="ARBA" id="ARBA00034252"/>
    </source>
</evidence>
<dbReference type="Gene3D" id="3.30.300.30">
    <property type="match status" value="1"/>
</dbReference>
<dbReference type="InterPro" id="IPR045851">
    <property type="entry name" value="AMP-bd_C_sf"/>
</dbReference>
<dbReference type="InterPro" id="IPR000873">
    <property type="entry name" value="AMP-dep_synth/lig_dom"/>
</dbReference>
<evidence type="ECO:0000256" key="5">
    <source>
        <dbReference type="ARBA" id="ARBA00022840"/>
    </source>
</evidence>
<dbReference type="Proteomes" id="UP000825935">
    <property type="component" value="Chromosome 17"/>
</dbReference>
<keyword evidence="3" id="KW-0436">Ligase</keyword>
<dbReference type="FunFam" id="3.40.50.12780:FF:000003">
    <property type="entry name" value="Long-chain-fatty-acid--CoA ligase FadD"/>
    <property type="match status" value="1"/>
</dbReference>
<comment type="similarity">
    <text evidence="1">Belongs to the ATP-dependent AMP-binding enzyme family.</text>
</comment>
<feature type="domain" description="AMP-binding enzyme C-terminal" evidence="8">
    <location>
        <begin position="496"/>
        <end position="571"/>
    </location>
</feature>
<name>A0A8T2SW24_CERRI</name>
<dbReference type="AlphaFoldDB" id="A0A8T2SW24"/>
<dbReference type="InterPro" id="IPR042099">
    <property type="entry name" value="ANL_N_sf"/>
</dbReference>
<evidence type="ECO:0000256" key="2">
    <source>
        <dbReference type="ARBA" id="ARBA00012959"/>
    </source>
</evidence>
<sequence>MHLRLPTVRVHSPAYHHPSAPCFQSYFATESLCASLCCSVEPAIGMENSCDQYIFRSKLPDIDIPNHLPLTQYCFQHLDEFAERPCLIRSDGSKTYSFAEVELYSRRISAGLSQLGIEKGDVVMLLLPNCVEFALIFLGLTARGAACTTCNPFYTAQEIAKQVNGSRAKLIVTQAAFTDKLMEVANAVFHGFKVMTTDEAIDEYLHIALLMEADEDLCPAIAPNPADVIAIPYSSGTTGLPKGVMLTHRSLITSIAQQVDGENPNIHMTKDDVIICVLPMFHIYSLSTVLLCSLRVGASIVVMTKFEIVALMEVIQKFKVTIAPLVPPIVLALAKNPIVEKYDLSSIRMLMSGAAPLGKDLEDLFHSRVTQAIIGQGYGMTEAGPVIAMCLGFAKSPFAVKVGACGTVVRNAEMKIVDPETGISLPRNESGEICIKGEQIMKGYIGDPEATQRTIDKDGFLHTGDIGFVDDDDEIFIVDRVKEIIKFKGFQVPPAELESILLSHPEIIDAACVPRKDEVAGEVPVAFVVKASKVELSASSVMEFVARQVVFYKKLRDVYFVDAIPKSPSGKILRKELRLRLEQMHRNMAEV</sequence>
<dbReference type="Pfam" id="PF13193">
    <property type="entry name" value="AMP-binding_C"/>
    <property type="match status" value="1"/>
</dbReference>
<dbReference type="EC" id="6.2.1.12" evidence="2"/>
<dbReference type="PANTHER" id="PTHR24096:SF149">
    <property type="entry name" value="AMP-BINDING DOMAIN-CONTAINING PROTEIN-RELATED"/>
    <property type="match status" value="1"/>
</dbReference>
<dbReference type="EMBL" id="CM035422">
    <property type="protein sequence ID" value="KAH7374018.1"/>
    <property type="molecule type" value="Genomic_DNA"/>
</dbReference>
<evidence type="ECO:0000256" key="3">
    <source>
        <dbReference type="ARBA" id="ARBA00022598"/>
    </source>
</evidence>
<comment type="catalytic activity">
    <reaction evidence="6">
        <text>(E)-4-coumarate + ATP + CoA = (E)-4-coumaroyl-CoA + AMP + diphosphate</text>
        <dbReference type="Rhea" id="RHEA:19641"/>
        <dbReference type="ChEBI" id="CHEBI:12876"/>
        <dbReference type="ChEBI" id="CHEBI:30616"/>
        <dbReference type="ChEBI" id="CHEBI:33019"/>
        <dbReference type="ChEBI" id="CHEBI:57287"/>
        <dbReference type="ChEBI" id="CHEBI:85008"/>
        <dbReference type="ChEBI" id="CHEBI:456215"/>
        <dbReference type="EC" id="6.2.1.12"/>
    </reaction>
    <physiologicalReaction direction="left-to-right" evidence="6">
        <dbReference type="Rhea" id="RHEA:19642"/>
    </physiologicalReaction>
</comment>
<dbReference type="SUPFAM" id="SSF56801">
    <property type="entry name" value="Acetyl-CoA synthetase-like"/>
    <property type="match status" value="1"/>
</dbReference>
<dbReference type="InterPro" id="IPR025110">
    <property type="entry name" value="AMP-bd_C"/>
</dbReference>
<dbReference type="GO" id="GO:0005524">
    <property type="term" value="F:ATP binding"/>
    <property type="evidence" value="ECO:0007669"/>
    <property type="project" value="UniProtKB-KW"/>
</dbReference>
<reference evidence="9" key="1">
    <citation type="submission" date="2021-08" db="EMBL/GenBank/DDBJ databases">
        <title>WGS assembly of Ceratopteris richardii.</title>
        <authorList>
            <person name="Marchant D.B."/>
            <person name="Chen G."/>
            <person name="Jenkins J."/>
            <person name="Shu S."/>
            <person name="Leebens-Mack J."/>
            <person name="Grimwood J."/>
            <person name="Schmutz J."/>
            <person name="Soltis P."/>
            <person name="Soltis D."/>
            <person name="Chen Z.-H."/>
        </authorList>
    </citation>
    <scope>NUCLEOTIDE SEQUENCE</scope>
    <source>
        <strain evidence="9">Whitten #5841</strain>
        <tissue evidence="9">Leaf</tissue>
    </source>
</reference>
<organism evidence="9 10">
    <name type="scientific">Ceratopteris richardii</name>
    <name type="common">Triangle waterfern</name>
    <dbReference type="NCBI Taxonomy" id="49495"/>
    <lineage>
        <taxon>Eukaryota</taxon>
        <taxon>Viridiplantae</taxon>
        <taxon>Streptophyta</taxon>
        <taxon>Embryophyta</taxon>
        <taxon>Tracheophyta</taxon>
        <taxon>Polypodiopsida</taxon>
        <taxon>Polypodiidae</taxon>
        <taxon>Polypodiales</taxon>
        <taxon>Pteridineae</taxon>
        <taxon>Pteridaceae</taxon>
        <taxon>Parkerioideae</taxon>
        <taxon>Ceratopteris</taxon>
    </lineage>
</organism>
<proteinExistence type="inferred from homology"/>
<dbReference type="CDD" id="cd05904">
    <property type="entry name" value="4CL"/>
    <property type="match status" value="1"/>
</dbReference>
<keyword evidence="4" id="KW-0547">Nucleotide-binding</keyword>
<dbReference type="PROSITE" id="PS00455">
    <property type="entry name" value="AMP_BINDING"/>
    <property type="match status" value="1"/>
</dbReference>
<dbReference type="Gene3D" id="3.40.50.12780">
    <property type="entry name" value="N-terminal domain of ligase-like"/>
    <property type="match status" value="1"/>
</dbReference>
<dbReference type="OrthoDB" id="10253869at2759"/>
<gene>
    <name evidence="9" type="ORF">KP509_17G083800</name>
</gene>
<dbReference type="InterPro" id="IPR020845">
    <property type="entry name" value="AMP-binding_CS"/>
</dbReference>
<evidence type="ECO:0000259" key="7">
    <source>
        <dbReference type="Pfam" id="PF00501"/>
    </source>
</evidence>
<dbReference type="FunFam" id="3.30.300.30:FF:000007">
    <property type="entry name" value="4-coumarate--CoA ligase 2"/>
    <property type="match status" value="1"/>
</dbReference>
<evidence type="ECO:0000259" key="8">
    <source>
        <dbReference type="Pfam" id="PF13193"/>
    </source>
</evidence>
<dbReference type="OMA" id="THASGMQ"/>
<evidence type="ECO:0000256" key="1">
    <source>
        <dbReference type="ARBA" id="ARBA00006432"/>
    </source>
</evidence>
<dbReference type="Pfam" id="PF00501">
    <property type="entry name" value="AMP-binding"/>
    <property type="match status" value="1"/>
</dbReference>
<protein>
    <recommendedName>
        <fullName evidence="2">4-coumarate--CoA ligase</fullName>
        <ecNumber evidence="2">6.2.1.12</ecNumber>
    </recommendedName>
</protein>